<accession>A0A5H2Y672</accession>
<evidence type="ECO:0000256" key="3">
    <source>
        <dbReference type="ARBA" id="ARBA00022801"/>
    </source>
</evidence>
<dbReference type="PROSITE" id="PS50600">
    <property type="entry name" value="ULP_PROTEASE"/>
    <property type="match status" value="1"/>
</dbReference>
<reference evidence="7" key="1">
    <citation type="journal article" date="2019" name="Science">
        <title>Mutation of a bHLH transcription factor allowed almond domestication.</title>
        <authorList>
            <person name="Sanchez-Perez R."/>
            <person name="Pavan S."/>
            <person name="Mazzeo R."/>
            <person name="Moldovan C."/>
            <person name="Aiese Cigliano R."/>
            <person name="Del Cueto J."/>
            <person name="Ricciardi F."/>
            <person name="Lotti C."/>
            <person name="Ricciardi L."/>
            <person name="Dicenta F."/>
            <person name="Lopez-Marques R.L."/>
            <person name="Lindberg Moller B."/>
        </authorList>
    </citation>
    <scope>NUCLEOTIDE SEQUENCE</scope>
</reference>
<keyword evidence="2" id="KW-0645">Protease</keyword>
<dbReference type="EMBL" id="AP020765">
    <property type="protein sequence ID" value="BBN68440.1"/>
    <property type="molecule type" value="Genomic_DNA"/>
</dbReference>
<feature type="non-terminal residue" evidence="7">
    <location>
        <position position="357"/>
    </location>
</feature>
<evidence type="ECO:0000313" key="7">
    <source>
        <dbReference type="EMBL" id="BBN68440.1"/>
    </source>
</evidence>
<name>A0A5H2Y672_PRUDU</name>
<protein>
    <recommendedName>
        <fullName evidence="6">Ubiquitin-like protease family profile domain-containing protein</fullName>
    </recommendedName>
</protein>
<dbReference type="Gene3D" id="3.40.395.10">
    <property type="entry name" value="Adenoviral Proteinase, Chain A"/>
    <property type="match status" value="1"/>
</dbReference>
<dbReference type="PANTHER" id="PTHR12606:SF157">
    <property type="entry name" value="OS06G0122600 PROTEIN"/>
    <property type="match status" value="1"/>
</dbReference>
<keyword evidence="4" id="KW-0788">Thiol protease</keyword>
<keyword evidence="3" id="KW-0378">Hydrolase</keyword>
<sequence length="357" mass="40801">MQNNLRMSSTSTRDPIVTRATAIRKPGPHKRTPYEDINALKAKANAKTRQVITHERIMKRLSVGPFRMSNDISEDDRDLLSFAFCCNPLDPKVGDRHHFGSLAPGSPLFDDEGAKFVRPSDRMTSCARTHKLCRLARFNGRLKDCMQIYIPMHDDVIGHWYLLVCDIFHKKAEIWDSLPDGRHNKKRENDCHISLLYLDSVFHDDILSVFGTGWTFSSFSVVSPLDANPIQPNGVDCGIFVIRHMQYYRQLWYDRYDSNVQRMRLAIELLRNEKNQLRDAIIREALKVMENGSDFMAKGNKIGNVEVKDKDVADVTVRKKRKHVQAAVSLDLGAANKIMTSTGCENVTEDVKMQFGE</sequence>
<evidence type="ECO:0000256" key="4">
    <source>
        <dbReference type="ARBA" id="ARBA00022807"/>
    </source>
</evidence>
<evidence type="ECO:0000256" key="1">
    <source>
        <dbReference type="ARBA" id="ARBA00005234"/>
    </source>
</evidence>
<comment type="similarity">
    <text evidence="1">Belongs to the peptidase C48 family.</text>
</comment>
<proteinExistence type="inferred from homology"/>
<dbReference type="GO" id="GO:0006508">
    <property type="term" value="P:proteolysis"/>
    <property type="evidence" value="ECO:0007669"/>
    <property type="project" value="UniProtKB-KW"/>
</dbReference>
<feature type="coiled-coil region" evidence="5">
    <location>
        <begin position="253"/>
        <end position="287"/>
    </location>
</feature>
<gene>
    <name evidence="7" type="ORF">Prudu_428S000400</name>
</gene>
<evidence type="ECO:0000256" key="5">
    <source>
        <dbReference type="SAM" id="Coils"/>
    </source>
</evidence>
<evidence type="ECO:0000256" key="2">
    <source>
        <dbReference type="ARBA" id="ARBA00022670"/>
    </source>
</evidence>
<dbReference type="AlphaFoldDB" id="A0A5H2Y672"/>
<dbReference type="GO" id="GO:0005634">
    <property type="term" value="C:nucleus"/>
    <property type="evidence" value="ECO:0007669"/>
    <property type="project" value="TreeGrafter"/>
</dbReference>
<dbReference type="InterPro" id="IPR003653">
    <property type="entry name" value="Peptidase_C48_C"/>
</dbReference>
<evidence type="ECO:0000259" key="6">
    <source>
        <dbReference type="PROSITE" id="PS50600"/>
    </source>
</evidence>
<organism evidence="7">
    <name type="scientific">Prunus dulcis</name>
    <name type="common">Almond</name>
    <name type="synonym">Amygdalus dulcis</name>
    <dbReference type="NCBI Taxonomy" id="3755"/>
    <lineage>
        <taxon>Eukaryota</taxon>
        <taxon>Viridiplantae</taxon>
        <taxon>Streptophyta</taxon>
        <taxon>Embryophyta</taxon>
        <taxon>Tracheophyta</taxon>
        <taxon>Spermatophyta</taxon>
        <taxon>Magnoliopsida</taxon>
        <taxon>eudicotyledons</taxon>
        <taxon>Gunneridae</taxon>
        <taxon>Pentapetalae</taxon>
        <taxon>rosids</taxon>
        <taxon>fabids</taxon>
        <taxon>Rosales</taxon>
        <taxon>Rosaceae</taxon>
        <taxon>Amygdaloideae</taxon>
        <taxon>Amygdaleae</taxon>
        <taxon>Prunus</taxon>
    </lineage>
</organism>
<keyword evidence="5" id="KW-0175">Coiled coil</keyword>
<dbReference type="PANTHER" id="PTHR12606">
    <property type="entry name" value="SENTRIN/SUMO-SPECIFIC PROTEASE"/>
    <property type="match status" value="1"/>
</dbReference>
<dbReference type="SUPFAM" id="SSF54001">
    <property type="entry name" value="Cysteine proteinases"/>
    <property type="match status" value="1"/>
</dbReference>
<dbReference type="InterPro" id="IPR038765">
    <property type="entry name" value="Papain-like_cys_pep_sf"/>
</dbReference>
<dbReference type="Pfam" id="PF02902">
    <property type="entry name" value="Peptidase_C48"/>
    <property type="match status" value="1"/>
</dbReference>
<dbReference type="GO" id="GO:0016929">
    <property type="term" value="F:deSUMOylase activity"/>
    <property type="evidence" value="ECO:0007669"/>
    <property type="project" value="TreeGrafter"/>
</dbReference>
<feature type="domain" description="Ubiquitin-like protease family profile" evidence="6">
    <location>
        <begin position="1"/>
        <end position="248"/>
    </location>
</feature>
<dbReference type="GO" id="GO:0016926">
    <property type="term" value="P:protein desumoylation"/>
    <property type="evidence" value="ECO:0007669"/>
    <property type="project" value="TreeGrafter"/>
</dbReference>